<comment type="caution">
    <text evidence="1">The sequence shown here is derived from an EMBL/GenBank/DDBJ whole genome shotgun (WGS) entry which is preliminary data.</text>
</comment>
<keyword evidence="2" id="KW-1185">Reference proteome</keyword>
<reference evidence="1" key="1">
    <citation type="submission" date="2021-06" db="EMBL/GenBank/DDBJ databases">
        <authorList>
            <person name="Kallberg Y."/>
            <person name="Tangrot J."/>
            <person name="Rosling A."/>
        </authorList>
    </citation>
    <scope>NUCLEOTIDE SEQUENCE</scope>
    <source>
        <strain evidence="1">MA461A</strain>
    </source>
</reference>
<accession>A0ACA9RLM8</accession>
<gene>
    <name evidence="1" type="ORF">RPERSI_LOCUS20536</name>
</gene>
<proteinExistence type="predicted"/>
<feature type="non-terminal residue" evidence="1">
    <location>
        <position position="114"/>
    </location>
</feature>
<evidence type="ECO:0000313" key="1">
    <source>
        <dbReference type="EMBL" id="CAG8798511.1"/>
    </source>
</evidence>
<protein>
    <submittedName>
        <fullName evidence="1">27684_t:CDS:1</fullName>
    </submittedName>
</protein>
<dbReference type="EMBL" id="CAJVQC010058272">
    <property type="protein sequence ID" value="CAG8798511.1"/>
    <property type="molecule type" value="Genomic_DNA"/>
</dbReference>
<organism evidence="1 2">
    <name type="scientific">Racocetra persica</name>
    <dbReference type="NCBI Taxonomy" id="160502"/>
    <lineage>
        <taxon>Eukaryota</taxon>
        <taxon>Fungi</taxon>
        <taxon>Fungi incertae sedis</taxon>
        <taxon>Mucoromycota</taxon>
        <taxon>Glomeromycotina</taxon>
        <taxon>Glomeromycetes</taxon>
        <taxon>Diversisporales</taxon>
        <taxon>Gigasporaceae</taxon>
        <taxon>Racocetra</taxon>
    </lineage>
</organism>
<sequence>RSSKTVPHCKHLYQNSACKVTNSLQMANFIELLRYLLDMDEFINNLYDPDFMRRTSTDDIIVSHILAGDYMPFFYEWFADHGPYNNNDDMIRSLFKTYLTDLEEEIVLRNNWIT</sequence>
<feature type="non-terminal residue" evidence="1">
    <location>
        <position position="1"/>
    </location>
</feature>
<evidence type="ECO:0000313" key="2">
    <source>
        <dbReference type="Proteomes" id="UP000789920"/>
    </source>
</evidence>
<name>A0ACA9RLM8_9GLOM</name>
<dbReference type="Proteomes" id="UP000789920">
    <property type="component" value="Unassembled WGS sequence"/>
</dbReference>